<comment type="function">
    <text evidence="10">Part of the ABC transporter complex CysAWTP (TC 3.A.1.6.1) involved in sulfate/thiosulfate import. Probably responsible for the translocation of the substrate across the membrane.</text>
</comment>
<evidence type="ECO:0000256" key="12">
    <source>
        <dbReference type="SAM" id="Phobius"/>
    </source>
</evidence>
<comment type="subunit">
    <text evidence="2">The complex is composed of two ATP-binding proteins (CysA), two transmembrane proteins (CysT and CysW) and a solute-binding protein (CysP).</text>
</comment>
<dbReference type="FunFam" id="1.10.3720.10:FF:000015">
    <property type="entry name" value="Sulfate ABC transporter, permease CysW"/>
    <property type="match status" value="1"/>
</dbReference>
<keyword evidence="8" id="KW-0764">Sulfate transport</keyword>
<feature type="transmembrane region" description="Helical" evidence="12">
    <location>
        <begin position="251"/>
        <end position="271"/>
    </location>
</feature>
<name>A0A5C7AAD1_9GAMM</name>
<dbReference type="GO" id="GO:0005886">
    <property type="term" value="C:plasma membrane"/>
    <property type="evidence" value="ECO:0007669"/>
    <property type="project" value="UniProtKB-SubCell"/>
</dbReference>
<evidence type="ECO:0000313" key="14">
    <source>
        <dbReference type="EMBL" id="TXD97773.1"/>
    </source>
</evidence>
<evidence type="ECO:0000256" key="4">
    <source>
        <dbReference type="ARBA" id="ARBA00022475"/>
    </source>
</evidence>
<evidence type="ECO:0000256" key="7">
    <source>
        <dbReference type="ARBA" id="ARBA00022989"/>
    </source>
</evidence>
<feature type="transmembrane region" description="Helical" evidence="12">
    <location>
        <begin position="24"/>
        <end position="49"/>
    </location>
</feature>
<reference evidence="14 15" key="1">
    <citation type="submission" date="2019-08" db="EMBL/GenBank/DDBJ databases">
        <title>Genome sequence of Psychrobacter frigidicola ACAM304 (type strain).</title>
        <authorList>
            <person name="Bowman J.P."/>
        </authorList>
    </citation>
    <scope>NUCLEOTIDE SEQUENCE [LARGE SCALE GENOMIC DNA]</scope>
    <source>
        <strain evidence="14 15">ACAM 304</strain>
    </source>
</reference>
<feature type="transmembrane region" description="Helical" evidence="12">
    <location>
        <begin position="107"/>
        <end position="130"/>
    </location>
</feature>
<dbReference type="InterPro" id="IPR035906">
    <property type="entry name" value="MetI-like_sf"/>
</dbReference>
<dbReference type="InterPro" id="IPR011866">
    <property type="entry name" value="CysW_permease"/>
</dbReference>
<dbReference type="RefSeq" id="WP_147221594.1">
    <property type="nucleotide sequence ID" value="NZ_CAJGYY010000001.1"/>
</dbReference>
<keyword evidence="4" id="KW-1003">Cell membrane</keyword>
<evidence type="ECO:0000256" key="3">
    <source>
        <dbReference type="ARBA" id="ARBA00022448"/>
    </source>
</evidence>
<evidence type="ECO:0000256" key="10">
    <source>
        <dbReference type="ARBA" id="ARBA00025323"/>
    </source>
</evidence>
<dbReference type="SUPFAM" id="SSF161098">
    <property type="entry name" value="MetI-like"/>
    <property type="match status" value="1"/>
</dbReference>
<dbReference type="NCBIfam" id="TIGR00969">
    <property type="entry name" value="3a0106s02"/>
    <property type="match status" value="1"/>
</dbReference>
<dbReference type="InterPro" id="IPR000515">
    <property type="entry name" value="MetI-like"/>
</dbReference>
<keyword evidence="7 12" id="KW-1133">Transmembrane helix</keyword>
<evidence type="ECO:0000313" key="15">
    <source>
        <dbReference type="Proteomes" id="UP000321903"/>
    </source>
</evidence>
<dbReference type="Proteomes" id="UP000321903">
    <property type="component" value="Unassembled WGS sequence"/>
</dbReference>
<dbReference type="Pfam" id="PF00528">
    <property type="entry name" value="BPD_transp_1"/>
    <property type="match status" value="1"/>
</dbReference>
<dbReference type="AlphaFoldDB" id="A0A5C7AAD1"/>
<evidence type="ECO:0000259" key="13">
    <source>
        <dbReference type="PROSITE" id="PS50928"/>
    </source>
</evidence>
<feature type="transmembrane region" description="Helical" evidence="12">
    <location>
        <begin position="69"/>
        <end position="95"/>
    </location>
</feature>
<sequence>MQIANSYDYQSNPATKDTPWIRRIFITIAVLFMIVMLVFPLLAVFYEAFKNGWQLYIASLVEPEAQQAIKLTLLTAAIVLPINMVMGIAIAWLVTRYHFKGKQLVTTLLDLPFSVSPVVAGLMFILLFGLNSPIGGWLEGMGFQVIFAVPGIVLATLFVTFPFVARELIPLMQTQGDSEEQAALTLGASGWQTFWHVTLPNIKWALLYGLILTNARAMGEFGAVSVVSGHIRGETNTMPLLVEIAYNDYNFTAAFALSSLLAALALVTLLVQQVMTKLQDRKFAKSERLVSAPQLPVSANATVMSTADNESDSTK</sequence>
<dbReference type="PANTHER" id="PTHR30406">
    <property type="entry name" value="SULFATE TRANSPORT SYSTEM PERMEASE PROTEIN"/>
    <property type="match status" value="1"/>
</dbReference>
<evidence type="ECO:0000256" key="9">
    <source>
        <dbReference type="ARBA" id="ARBA00023136"/>
    </source>
</evidence>
<dbReference type="NCBIfam" id="TIGR02140">
    <property type="entry name" value="permease_CysW"/>
    <property type="match status" value="1"/>
</dbReference>
<evidence type="ECO:0000256" key="1">
    <source>
        <dbReference type="ARBA" id="ARBA00004429"/>
    </source>
</evidence>
<keyword evidence="9 12" id="KW-0472">Membrane</keyword>
<keyword evidence="15" id="KW-1185">Reference proteome</keyword>
<keyword evidence="6 12" id="KW-0812">Transmembrane</keyword>
<dbReference type="Gene3D" id="1.10.3720.10">
    <property type="entry name" value="MetI-like"/>
    <property type="match status" value="1"/>
</dbReference>
<dbReference type="PANTHER" id="PTHR30406:SF1">
    <property type="entry name" value="SULFATE TRANSPORT SYSTEM PERMEASE PROTEIN CYSW"/>
    <property type="match status" value="1"/>
</dbReference>
<comment type="caution">
    <text evidence="14">The sequence shown here is derived from an EMBL/GenBank/DDBJ whole genome shotgun (WGS) entry which is preliminary data.</text>
</comment>
<evidence type="ECO:0000256" key="2">
    <source>
        <dbReference type="ARBA" id="ARBA00011779"/>
    </source>
</evidence>
<dbReference type="PROSITE" id="PS50928">
    <property type="entry name" value="ABC_TM1"/>
    <property type="match status" value="1"/>
</dbReference>
<protein>
    <recommendedName>
        <fullName evidence="11">Sulfate transport system permease protein CysW</fullName>
    </recommendedName>
</protein>
<dbReference type="EMBL" id="VORZ01000001">
    <property type="protein sequence ID" value="TXD97773.1"/>
    <property type="molecule type" value="Genomic_DNA"/>
</dbReference>
<evidence type="ECO:0000256" key="8">
    <source>
        <dbReference type="ARBA" id="ARBA00023032"/>
    </source>
</evidence>
<feature type="transmembrane region" description="Helical" evidence="12">
    <location>
        <begin position="142"/>
        <end position="165"/>
    </location>
</feature>
<organism evidence="14 15">
    <name type="scientific">Psychrobacter frigidicola</name>
    <dbReference type="NCBI Taxonomy" id="45611"/>
    <lineage>
        <taxon>Bacteria</taxon>
        <taxon>Pseudomonadati</taxon>
        <taxon>Pseudomonadota</taxon>
        <taxon>Gammaproteobacteria</taxon>
        <taxon>Moraxellales</taxon>
        <taxon>Moraxellaceae</taxon>
        <taxon>Psychrobacter</taxon>
    </lineage>
</organism>
<dbReference type="GO" id="GO:0015419">
    <property type="term" value="F:ABC-type sulfate transporter activity"/>
    <property type="evidence" value="ECO:0007669"/>
    <property type="project" value="InterPro"/>
</dbReference>
<comment type="subcellular location">
    <subcellularLocation>
        <location evidence="1">Cell inner membrane</location>
        <topology evidence="1">Multi-pass membrane protein</topology>
    </subcellularLocation>
</comment>
<proteinExistence type="predicted"/>
<accession>A0A5C7AAD1</accession>
<keyword evidence="3" id="KW-0813">Transport</keyword>
<dbReference type="OrthoDB" id="9774448at2"/>
<keyword evidence="5" id="KW-0997">Cell inner membrane</keyword>
<gene>
    <name evidence="14" type="primary">cysW</name>
    <name evidence="14" type="ORF">ES754_02020</name>
</gene>
<evidence type="ECO:0000256" key="6">
    <source>
        <dbReference type="ARBA" id="ARBA00022692"/>
    </source>
</evidence>
<dbReference type="CDD" id="cd06261">
    <property type="entry name" value="TM_PBP2"/>
    <property type="match status" value="1"/>
</dbReference>
<feature type="domain" description="ABC transmembrane type-1" evidence="13">
    <location>
        <begin position="69"/>
        <end position="272"/>
    </location>
</feature>
<dbReference type="InterPro" id="IPR005667">
    <property type="entry name" value="Sulph_transpt2"/>
</dbReference>
<evidence type="ECO:0000256" key="11">
    <source>
        <dbReference type="ARBA" id="ARBA00067681"/>
    </source>
</evidence>
<evidence type="ECO:0000256" key="5">
    <source>
        <dbReference type="ARBA" id="ARBA00022519"/>
    </source>
</evidence>